<keyword evidence="7" id="KW-0472">Membrane</keyword>
<dbReference type="EMBL" id="BATJ01000001">
    <property type="protein sequence ID" value="GAD65732.1"/>
    <property type="molecule type" value="Genomic_DNA"/>
</dbReference>
<dbReference type="InterPro" id="IPR005467">
    <property type="entry name" value="His_kinase_dom"/>
</dbReference>
<dbReference type="Pfam" id="PF02518">
    <property type="entry name" value="HATPase_c"/>
    <property type="match status" value="1"/>
</dbReference>
<dbReference type="RefSeq" id="WP_021703724.1">
    <property type="nucleotide sequence ID" value="NZ_BATJ01000001.1"/>
</dbReference>
<dbReference type="InterPro" id="IPR036097">
    <property type="entry name" value="HisK_dim/P_sf"/>
</dbReference>
<accession>U2ZXA8</accession>
<evidence type="ECO:0000256" key="5">
    <source>
        <dbReference type="ARBA" id="ARBA00023012"/>
    </source>
</evidence>
<protein>
    <recommendedName>
        <fullName evidence="2">histidine kinase</fullName>
        <ecNumber evidence="2">2.7.13.3</ecNumber>
    </recommendedName>
</protein>
<dbReference type="EC" id="2.7.13.3" evidence="2"/>
<proteinExistence type="predicted"/>
<dbReference type="Gene3D" id="3.30.450.20">
    <property type="entry name" value="PAS domain"/>
    <property type="match status" value="1"/>
</dbReference>
<comment type="caution">
    <text evidence="10">The sequence shown here is derived from an EMBL/GenBank/DDBJ whole genome shotgun (WGS) entry which is preliminary data.</text>
</comment>
<feature type="transmembrane region" description="Helical" evidence="7">
    <location>
        <begin position="12"/>
        <end position="34"/>
    </location>
</feature>
<comment type="catalytic activity">
    <reaction evidence="1">
        <text>ATP + protein L-histidine = ADP + protein N-phospho-L-histidine.</text>
        <dbReference type="EC" id="2.7.13.3"/>
    </reaction>
</comment>
<evidence type="ECO:0000313" key="11">
    <source>
        <dbReference type="Proteomes" id="UP000016570"/>
    </source>
</evidence>
<dbReference type="CDD" id="cd12913">
    <property type="entry name" value="PDC1_MCP_like"/>
    <property type="match status" value="1"/>
</dbReference>
<dbReference type="PANTHER" id="PTHR45339:SF1">
    <property type="entry name" value="HYBRID SIGNAL TRANSDUCTION HISTIDINE KINASE J"/>
    <property type="match status" value="1"/>
</dbReference>
<gene>
    <name evidence="10" type="ORF">VPR01S_01_05060</name>
</gene>
<evidence type="ECO:0000256" key="6">
    <source>
        <dbReference type="PROSITE-ProRule" id="PRU00169"/>
    </source>
</evidence>
<keyword evidence="7" id="KW-1133">Transmembrane helix</keyword>
<dbReference type="InterPro" id="IPR011006">
    <property type="entry name" value="CheY-like_superfamily"/>
</dbReference>
<organism evidence="10 11">
    <name type="scientific">Vibrio proteolyticus NBRC 13287</name>
    <dbReference type="NCBI Taxonomy" id="1219065"/>
    <lineage>
        <taxon>Bacteria</taxon>
        <taxon>Pseudomonadati</taxon>
        <taxon>Pseudomonadota</taxon>
        <taxon>Gammaproteobacteria</taxon>
        <taxon>Vibrionales</taxon>
        <taxon>Vibrionaceae</taxon>
        <taxon>Vibrio</taxon>
    </lineage>
</organism>
<dbReference type="InterPro" id="IPR003661">
    <property type="entry name" value="HisK_dim/P_dom"/>
</dbReference>
<evidence type="ECO:0000256" key="2">
    <source>
        <dbReference type="ARBA" id="ARBA00012438"/>
    </source>
</evidence>
<evidence type="ECO:0000313" key="10">
    <source>
        <dbReference type="EMBL" id="GAD65732.1"/>
    </source>
</evidence>
<dbReference type="CDD" id="cd00082">
    <property type="entry name" value="HisKA"/>
    <property type="match status" value="1"/>
</dbReference>
<dbReference type="Gene3D" id="1.10.287.130">
    <property type="match status" value="1"/>
</dbReference>
<evidence type="ECO:0000256" key="7">
    <source>
        <dbReference type="SAM" id="Phobius"/>
    </source>
</evidence>
<dbReference type="PRINTS" id="PR00344">
    <property type="entry name" value="BCTRLSENSOR"/>
</dbReference>
<dbReference type="eggNOG" id="COG0784">
    <property type="taxonomic scope" value="Bacteria"/>
</dbReference>
<dbReference type="InterPro" id="IPR004358">
    <property type="entry name" value="Sig_transdc_His_kin-like_C"/>
</dbReference>
<dbReference type="SUPFAM" id="SSF47384">
    <property type="entry name" value="Homodimeric domain of signal transducing histidine kinase"/>
    <property type="match status" value="1"/>
</dbReference>
<evidence type="ECO:0000259" key="9">
    <source>
        <dbReference type="PROSITE" id="PS50110"/>
    </source>
</evidence>
<keyword evidence="5" id="KW-0902">Two-component regulatory system</keyword>
<dbReference type="GO" id="GO:0000155">
    <property type="term" value="F:phosphorelay sensor kinase activity"/>
    <property type="evidence" value="ECO:0007669"/>
    <property type="project" value="InterPro"/>
</dbReference>
<dbReference type="SUPFAM" id="SSF55874">
    <property type="entry name" value="ATPase domain of HSP90 chaperone/DNA topoisomerase II/histidine kinase"/>
    <property type="match status" value="1"/>
</dbReference>
<sequence length="808" mass="90894">MEIRSSLKRKSIFALAVYLCFIIATIGTVSYLVVEPPLRFTLEQNLDSRTELLAAQVVEPLNSSMGILQSIVSIGQSGQDAQGQDKALRSLFSVINGVTVSGGLWPKPYSVRPDTAYASLFYNRTEQGHVDRVYSWNNPQSGGYDRETWYITSASAQPGSIAWSRVYIDPYTHIQMLTASSPYFVNGAFAGVATVDLSLNSLIDFVSRMAEDHQLGVFLRDAYGDAITEHNFRIAKGVYISELSFGDFRWQMDVVNAQRRINDEVYQLVSQVEFALLPILLLCVMLGYYLLNRYLLKPIVLIAQEVDASREGGIIDMDYRSQDEIRHLIDSFNQKTVYLEAEKVKAQASTKAKSAFLATLSHEIRTPMNGVLGTAQILLKSDLTDEQRKYMKSLYESGDHMMTLLNEILDFSKIEQGHLELEHAPFPLDSIIGSINSVYHTLCFEKGLQFKVFSEVEPGRWYLSDKARIRQVLFNLLNNAVKFTSLGFVEVYLKEVEMNDKTYLSVKVRDTGIGIAKEAQRRIFKPFEQAESSTTRRFGGTGLGLAIVKQICELMDGDVTVVSEEGIGSNFDVLIAVEPCEPGTVEVETHSKLDYTGLRCLIVEDNRTNTIIMETFMRSKGFICDCVENGERAVRQLLDKHYDLILMDNHMPVMDGVEAIKAIRQLQNRKARTLIFGCTADVFKETQQRMMNAGANHIVAKPIDENELDDALYRYSPLLYQFVSEATSQQPSVVIHEESLVALYVDIENHKYQDARLRLNKIKQVLGVQLTQPAADVIERVGEALDNQSSPLAEDLDLLAVLLSDFCN</sequence>
<dbReference type="InterPro" id="IPR001789">
    <property type="entry name" value="Sig_transdc_resp-reg_receiver"/>
</dbReference>
<dbReference type="InterPro" id="IPR036890">
    <property type="entry name" value="HATPase_C_sf"/>
</dbReference>
<dbReference type="STRING" id="1219065.VPR01S_01_05060"/>
<dbReference type="FunFam" id="1.10.287.130:FF:000089">
    <property type="entry name" value="Sensor histidine kinase"/>
    <property type="match status" value="1"/>
</dbReference>
<evidence type="ECO:0000256" key="1">
    <source>
        <dbReference type="ARBA" id="ARBA00000085"/>
    </source>
</evidence>
<dbReference type="Gene3D" id="3.30.565.10">
    <property type="entry name" value="Histidine kinase-like ATPase, C-terminal domain"/>
    <property type="match status" value="1"/>
</dbReference>
<dbReference type="Gene3D" id="6.10.340.10">
    <property type="match status" value="1"/>
</dbReference>
<dbReference type="CDD" id="cd16922">
    <property type="entry name" value="HATPase_EvgS-ArcB-TorS-like"/>
    <property type="match status" value="1"/>
</dbReference>
<dbReference type="SMART" id="SM00387">
    <property type="entry name" value="HATPase_c"/>
    <property type="match status" value="1"/>
</dbReference>
<feature type="domain" description="Response regulatory" evidence="9">
    <location>
        <begin position="599"/>
        <end position="716"/>
    </location>
</feature>
<dbReference type="Proteomes" id="UP000016570">
    <property type="component" value="Unassembled WGS sequence"/>
</dbReference>
<dbReference type="Pfam" id="PF22673">
    <property type="entry name" value="MCP-like_PDC_1"/>
    <property type="match status" value="1"/>
</dbReference>
<feature type="modified residue" description="4-aspartylphosphate" evidence="6">
    <location>
        <position position="648"/>
    </location>
</feature>
<reference evidence="10 11" key="1">
    <citation type="submission" date="2013-09" db="EMBL/GenBank/DDBJ databases">
        <title>Whole genome shotgun sequence of Vibrio proteolyticus NBRC 13287.</title>
        <authorList>
            <person name="Isaki S."/>
            <person name="Hosoyama A."/>
            <person name="Numata M."/>
            <person name="Hashimoto M."/>
            <person name="Hosoyama Y."/>
            <person name="Tsuchikane K."/>
            <person name="Noguchi M."/>
            <person name="Hirakata S."/>
            <person name="Ichikawa N."/>
            <person name="Ohji S."/>
            <person name="Yamazoe A."/>
            <person name="Fujita N."/>
        </authorList>
    </citation>
    <scope>NUCLEOTIDE SEQUENCE [LARGE SCALE GENOMIC DNA]</scope>
    <source>
        <strain evidence="10 11">NBRC 13287</strain>
    </source>
</reference>
<dbReference type="FunFam" id="3.30.565.10:FF:000010">
    <property type="entry name" value="Sensor histidine kinase RcsC"/>
    <property type="match status" value="1"/>
</dbReference>
<dbReference type="Pfam" id="PF00072">
    <property type="entry name" value="Response_reg"/>
    <property type="match status" value="1"/>
</dbReference>
<feature type="domain" description="Histidine kinase" evidence="8">
    <location>
        <begin position="359"/>
        <end position="579"/>
    </location>
</feature>
<dbReference type="Gene3D" id="3.40.50.2300">
    <property type="match status" value="1"/>
</dbReference>
<dbReference type="SMART" id="SM00448">
    <property type="entry name" value="REC"/>
    <property type="match status" value="1"/>
</dbReference>
<dbReference type="PROSITE" id="PS50109">
    <property type="entry name" value="HIS_KIN"/>
    <property type="match status" value="1"/>
</dbReference>
<dbReference type="Pfam" id="PF00512">
    <property type="entry name" value="HisKA"/>
    <property type="match status" value="1"/>
</dbReference>
<evidence type="ECO:0000256" key="4">
    <source>
        <dbReference type="ARBA" id="ARBA00022801"/>
    </source>
</evidence>
<dbReference type="CDD" id="cd17546">
    <property type="entry name" value="REC_hyHK_CKI1_RcsC-like"/>
    <property type="match status" value="1"/>
</dbReference>
<keyword evidence="4" id="KW-0378">Hydrolase</keyword>
<evidence type="ECO:0000256" key="3">
    <source>
        <dbReference type="ARBA" id="ARBA00022553"/>
    </source>
</evidence>
<dbReference type="AlphaFoldDB" id="U2ZXA8"/>
<dbReference type="SUPFAM" id="SSF52172">
    <property type="entry name" value="CheY-like"/>
    <property type="match status" value="1"/>
</dbReference>
<dbReference type="InterPro" id="IPR003594">
    <property type="entry name" value="HATPase_dom"/>
</dbReference>
<keyword evidence="7" id="KW-0812">Transmembrane</keyword>
<keyword evidence="3 6" id="KW-0597">Phosphoprotein</keyword>
<name>U2ZXA8_VIBPR</name>
<keyword evidence="11" id="KW-1185">Reference proteome</keyword>
<dbReference type="PANTHER" id="PTHR45339">
    <property type="entry name" value="HYBRID SIGNAL TRANSDUCTION HISTIDINE KINASE J"/>
    <property type="match status" value="1"/>
</dbReference>
<dbReference type="GO" id="GO:0016787">
    <property type="term" value="F:hydrolase activity"/>
    <property type="evidence" value="ECO:0007669"/>
    <property type="project" value="UniProtKB-KW"/>
</dbReference>
<dbReference type="SMART" id="SM00388">
    <property type="entry name" value="HisKA"/>
    <property type="match status" value="1"/>
</dbReference>
<dbReference type="PROSITE" id="PS50110">
    <property type="entry name" value="RESPONSE_REGULATORY"/>
    <property type="match status" value="1"/>
</dbReference>
<evidence type="ECO:0000259" key="8">
    <source>
        <dbReference type="PROSITE" id="PS50109"/>
    </source>
</evidence>
<dbReference type="eggNOG" id="COG2205">
    <property type="taxonomic scope" value="Bacteria"/>
</dbReference>